<organism evidence="3">
    <name type="scientific">marine sediment metagenome</name>
    <dbReference type="NCBI Taxonomy" id="412755"/>
    <lineage>
        <taxon>unclassified sequences</taxon>
        <taxon>metagenomes</taxon>
        <taxon>ecological metagenomes</taxon>
    </lineage>
</organism>
<dbReference type="AlphaFoldDB" id="X1UKU9"/>
<proteinExistence type="predicted"/>
<keyword evidence="2" id="KW-1133">Transmembrane helix</keyword>
<accession>X1UKU9</accession>
<keyword evidence="2" id="KW-0812">Transmembrane</keyword>
<keyword evidence="2" id="KW-0472">Membrane</keyword>
<evidence type="ECO:0000256" key="1">
    <source>
        <dbReference type="SAM" id="MobiDB-lite"/>
    </source>
</evidence>
<reference evidence="3" key="1">
    <citation type="journal article" date="2014" name="Front. Microbiol.">
        <title>High frequency of phylogenetically diverse reductive dehalogenase-homologous genes in deep subseafloor sedimentary metagenomes.</title>
        <authorList>
            <person name="Kawai M."/>
            <person name="Futagami T."/>
            <person name="Toyoda A."/>
            <person name="Takaki Y."/>
            <person name="Nishi S."/>
            <person name="Hori S."/>
            <person name="Arai W."/>
            <person name="Tsubouchi T."/>
            <person name="Morono Y."/>
            <person name="Uchiyama I."/>
            <person name="Ito T."/>
            <person name="Fujiyama A."/>
            <person name="Inagaki F."/>
            <person name="Takami H."/>
        </authorList>
    </citation>
    <scope>NUCLEOTIDE SEQUENCE</scope>
    <source>
        <strain evidence="3">Expedition CK06-06</strain>
    </source>
</reference>
<evidence type="ECO:0000313" key="3">
    <source>
        <dbReference type="EMBL" id="GAJ18154.1"/>
    </source>
</evidence>
<comment type="caution">
    <text evidence="3">The sequence shown here is derived from an EMBL/GenBank/DDBJ whole genome shotgun (WGS) entry which is preliminary data.</text>
</comment>
<dbReference type="EMBL" id="BARW01037792">
    <property type="protein sequence ID" value="GAJ18154.1"/>
    <property type="molecule type" value="Genomic_DNA"/>
</dbReference>
<feature type="transmembrane region" description="Helical" evidence="2">
    <location>
        <begin position="76"/>
        <end position="97"/>
    </location>
</feature>
<evidence type="ECO:0000256" key="2">
    <source>
        <dbReference type="SAM" id="Phobius"/>
    </source>
</evidence>
<sequence length="100" mass="10833">MGIGKTGHQDAHEATLKESKINKDNDTTFEKIVDEATGNVANKGWKNATQKEITLAAFGMLSRLIKNHMSDLKKPLYWAAGAIVAGNISYIITTFMGHGG</sequence>
<feature type="region of interest" description="Disordered" evidence="1">
    <location>
        <begin position="1"/>
        <end position="22"/>
    </location>
</feature>
<gene>
    <name evidence="3" type="ORF">S12H4_58243</name>
</gene>
<feature type="compositionally biased region" description="Basic and acidic residues" evidence="1">
    <location>
        <begin position="7"/>
        <end position="22"/>
    </location>
</feature>
<name>X1UKU9_9ZZZZ</name>
<protein>
    <submittedName>
        <fullName evidence="3">Uncharacterized protein</fullName>
    </submittedName>
</protein>